<gene>
    <name evidence="1" type="ORF">EAI_15829</name>
</gene>
<dbReference type="PANTHER" id="PTHR46060">
    <property type="entry name" value="MARINER MOS1 TRANSPOSASE-LIKE PROTEIN"/>
    <property type="match status" value="1"/>
</dbReference>
<feature type="non-terminal residue" evidence="1">
    <location>
        <position position="1"/>
    </location>
</feature>
<dbReference type="OMA" id="DEIWIHW"/>
<keyword evidence="2" id="KW-1185">Reference proteome</keyword>
<dbReference type="InterPro" id="IPR052709">
    <property type="entry name" value="Transposase-MT_Hybrid"/>
</dbReference>
<name>E2C1E3_HARSA</name>
<accession>E2C1E3</accession>
<dbReference type="AlphaFoldDB" id="E2C1E3"/>
<reference evidence="1 2" key="1">
    <citation type="journal article" date="2010" name="Science">
        <title>Genomic comparison of the ants Camponotus floridanus and Harpegnathos saltator.</title>
        <authorList>
            <person name="Bonasio R."/>
            <person name="Zhang G."/>
            <person name="Ye C."/>
            <person name="Mutti N.S."/>
            <person name="Fang X."/>
            <person name="Qin N."/>
            <person name="Donahue G."/>
            <person name="Yang P."/>
            <person name="Li Q."/>
            <person name="Li C."/>
            <person name="Zhang P."/>
            <person name="Huang Z."/>
            <person name="Berger S.L."/>
            <person name="Reinberg D."/>
            <person name="Wang J."/>
            <person name="Liebig J."/>
        </authorList>
    </citation>
    <scope>NUCLEOTIDE SEQUENCE [LARGE SCALE GENOMIC DNA]</scope>
    <source>
        <strain evidence="1 2">R22 G/1</strain>
    </source>
</reference>
<protein>
    <recommendedName>
        <fullName evidence="3">Histone-lysine N-methyltransferase SETMAR</fullName>
    </recommendedName>
</protein>
<sequence>KKLCARWVPHLLTIDQKRIRMRISQACLDRFKQNKMDFKRRFINVDETWIHHYIPEPKEQSKQWIEAGGRAPK</sequence>
<dbReference type="PANTHER" id="PTHR46060:SF1">
    <property type="entry name" value="MARINER MOS1 TRANSPOSASE-LIKE PROTEIN"/>
    <property type="match status" value="1"/>
</dbReference>
<dbReference type="EMBL" id="GL451921">
    <property type="protein sequence ID" value="EFN78250.1"/>
    <property type="molecule type" value="Genomic_DNA"/>
</dbReference>
<evidence type="ECO:0008006" key="3">
    <source>
        <dbReference type="Google" id="ProtNLM"/>
    </source>
</evidence>
<dbReference type="OrthoDB" id="7552988at2759"/>
<dbReference type="Gene3D" id="3.30.420.10">
    <property type="entry name" value="Ribonuclease H-like superfamily/Ribonuclease H"/>
    <property type="match status" value="1"/>
</dbReference>
<evidence type="ECO:0000313" key="1">
    <source>
        <dbReference type="EMBL" id="EFN78250.1"/>
    </source>
</evidence>
<dbReference type="Proteomes" id="UP000008237">
    <property type="component" value="Unassembled WGS sequence"/>
</dbReference>
<dbReference type="InterPro" id="IPR036397">
    <property type="entry name" value="RNaseH_sf"/>
</dbReference>
<dbReference type="GO" id="GO:0003676">
    <property type="term" value="F:nucleic acid binding"/>
    <property type="evidence" value="ECO:0007669"/>
    <property type="project" value="InterPro"/>
</dbReference>
<dbReference type="STRING" id="610380.E2C1E3"/>
<dbReference type="InParanoid" id="E2C1E3"/>
<proteinExistence type="predicted"/>
<evidence type="ECO:0000313" key="2">
    <source>
        <dbReference type="Proteomes" id="UP000008237"/>
    </source>
</evidence>
<feature type="non-terminal residue" evidence="1">
    <location>
        <position position="73"/>
    </location>
</feature>
<organism evidence="2">
    <name type="scientific">Harpegnathos saltator</name>
    <name type="common">Jerdon's jumping ant</name>
    <dbReference type="NCBI Taxonomy" id="610380"/>
    <lineage>
        <taxon>Eukaryota</taxon>
        <taxon>Metazoa</taxon>
        <taxon>Ecdysozoa</taxon>
        <taxon>Arthropoda</taxon>
        <taxon>Hexapoda</taxon>
        <taxon>Insecta</taxon>
        <taxon>Pterygota</taxon>
        <taxon>Neoptera</taxon>
        <taxon>Endopterygota</taxon>
        <taxon>Hymenoptera</taxon>
        <taxon>Apocrita</taxon>
        <taxon>Aculeata</taxon>
        <taxon>Formicoidea</taxon>
        <taxon>Formicidae</taxon>
        <taxon>Ponerinae</taxon>
        <taxon>Ponerini</taxon>
        <taxon>Harpegnathos</taxon>
    </lineage>
</organism>